<feature type="compositionally biased region" description="Polar residues" evidence="1">
    <location>
        <begin position="93"/>
        <end position="109"/>
    </location>
</feature>
<dbReference type="AlphaFoldDB" id="A0AAW0P3L8"/>
<feature type="compositionally biased region" description="Basic and acidic residues" evidence="1">
    <location>
        <begin position="24"/>
        <end position="40"/>
    </location>
</feature>
<proteinExistence type="predicted"/>
<dbReference type="EMBL" id="JBBPFD010000010">
    <property type="protein sequence ID" value="KAK7909446.1"/>
    <property type="molecule type" value="Genomic_DNA"/>
</dbReference>
<accession>A0AAW0P3L8</accession>
<feature type="region of interest" description="Disordered" evidence="1">
    <location>
        <begin position="1"/>
        <end position="40"/>
    </location>
</feature>
<keyword evidence="3" id="KW-1185">Reference proteome</keyword>
<dbReference type="Proteomes" id="UP001460270">
    <property type="component" value="Unassembled WGS sequence"/>
</dbReference>
<comment type="caution">
    <text evidence="2">The sequence shown here is derived from an EMBL/GenBank/DDBJ whole genome shotgun (WGS) entry which is preliminary data.</text>
</comment>
<evidence type="ECO:0000313" key="3">
    <source>
        <dbReference type="Proteomes" id="UP001460270"/>
    </source>
</evidence>
<evidence type="ECO:0000256" key="1">
    <source>
        <dbReference type="SAM" id="MobiDB-lite"/>
    </source>
</evidence>
<feature type="region of interest" description="Disordered" evidence="1">
    <location>
        <begin position="91"/>
        <end position="127"/>
    </location>
</feature>
<evidence type="ECO:0000313" key="2">
    <source>
        <dbReference type="EMBL" id="KAK7909446.1"/>
    </source>
</evidence>
<organism evidence="2 3">
    <name type="scientific">Mugilogobius chulae</name>
    <name type="common">yellowstripe goby</name>
    <dbReference type="NCBI Taxonomy" id="88201"/>
    <lineage>
        <taxon>Eukaryota</taxon>
        <taxon>Metazoa</taxon>
        <taxon>Chordata</taxon>
        <taxon>Craniata</taxon>
        <taxon>Vertebrata</taxon>
        <taxon>Euteleostomi</taxon>
        <taxon>Actinopterygii</taxon>
        <taxon>Neopterygii</taxon>
        <taxon>Teleostei</taxon>
        <taxon>Neoteleostei</taxon>
        <taxon>Acanthomorphata</taxon>
        <taxon>Gobiaria</taxon>
        <taxon>Gobiiformes</taxon>
        <taxon>Gobioidei</taxon>
        <taxon>Gobiidae</taxon>
        <taxon>Gobionellinae</taxon>
        <taxon>Mugilogobius</taxon>
    </lineage>
</organism>
<reference evidence="3" key="1">
    <citation type="submission" date="2024-04" db="EMBL/GenBank/DDBJ databases">
        <title>Salinicola lusitanus LLJ914,a marine bacterium isolated from the Okinawa Trough.</title>
        <authorList>
            <person name="Li J."/>
        </authorList>
    </citation>
    <scope>NUCLEOTIDE SEQUENCE [LARGE SCALE GENOMIC DNA]</scope>
</reference>
<protein>
    <submittedName>
        <fullName evidence="2">Uncharacterized protein</fullName>
    </submittedName>
</protein>
<gene>
    <name evidence="2" type="ORF">WMY93_014130</name>
</gene>
<name>A0AAW0P3L8_9GOBI</name>
<sequence>MICPRITGFQETERKNNQALQSDVKPKVDSTEVQDADRKVSRECEQHDFVPYKLRRSEGKARKILLRRRGETVINSHHLCPGQEAWEEKMDQRGTTIQVQESDTNVASQETERSMPQKSLRQRANVG</sequence>